<organism evidence="2 3">
    <name type="scientific">Bacteroides cellulosilyticus</name>
    <dbReference type="NCBI Taxonomy" id="246787"/>
    <lineage>
        <taxon>Bacteria</taxon>
        <taxon>Pseudomonadati</taxon>
        <taxon>Bacteroidota</taxon>
        <taxon>Bacteroidia</taxon>
        <taxon>Bacteroidales</taxon>
        <taxon>Bacteroidaceae</taxon>
        <taxon>Bacteroides</taxon>
    </lineage>
</organism>
<protein>
    <recommendedName>
        <fullName evidence="1">BACON domain-containing protein</fullName>
    </recommendedName>
</protein>
<reference evidence="2 3" key="1">
    <citation type="journal article" date="2015" name="Science">
        <title>Genetic determinants of in vivo fitness and diet responsiveness in multiple human gut Bacteroides.</title>
        <authorList>
            <person name="Wu M."/>
            <person name="McNulty N.P."/>
            <person name="Rodionov D.A."/>
            <person name="Khoroshkin M.S."/>
            <person name="Griffin N.W."/>
            <person name="Cheng J."/>
            <person name="Latreille P."/>
            <person name="Kerstetter R.A."/>
            <person name="Terrapon N."/>
            <person name="Henrissat B."/>
            <person name="Osterman A.L."/>
            <person name="Gordon J.I."/>
        </authorList>
    </citation>
    <scope>NUCLEOTIDE SEQUENCE [LARGE SCALE GENOMIC DNA]</scope>
    <source>
        <strain evidence="2 3">WH2</strain>
    </source>
</reference>
<dbReference type="CDD" id="cd14948">
    <property type="entry name" value="BACON"/>
    <property type="match status" value="2"/>
</dbReference>
<dbReference type="AlphaFoldDB" id="A0A0P0GP92"/>
<feature type="domain" description="BACON" evidence="1">
    <location>
        <begin position="153"/>
        <end position="206"/>
    </location>
</feature>
<dbReference type="InterPro" id="IPR013783">
    <property type="entry name" value="Ig-like_fold"/>
</dbReference>
<dbReference type="Proteomes" id="UP000061809">
    <property type="component" value="Chromosome"/>
</dbReference>
<dbReference type="PATRIC" id="fig|246787.4.peg.2775"/>
<name>A0A0P0GP92_9BACE</name>
<proteinExistence type="predicted"/>
<dbReference type="Pfam" id="PF13004">
    <property type="entry name" value="BACON"/>
    <property type="match status" value="2"/>
</dbReference>
<evidence type="ECO:0000313" key="2">
    <source>
        <dbReference type="EMBL" id="ALJ59933.1"/>
    </source>
</evidence>
<dbReference type="EMBL" id="CP012801">
    <property type="protein sequence ID" value="ALJ59933.1"/>
    <property type="molecule type" value="Genomic_DNA"/>
</dbReference>
<dbReference type="Gene3D" id="2.60.40.10">
    <property type="entry name" value="Immunoglobulins"/>
    <property type="match status" value="1"/>
</dbReference>
<dbReference type="PROSITE" id="PS51257">
    <property type="entry name" value="PROKAR_LIPOPROTEIN"/>
    <property type="match status" value="1"/>
</dbReference>
<gene>
    <name evidence="2" type="ORF">BcellWH2_02694</name>
</gene>
<evidence type="ECO:0000259" key="1">
    <source>
        <dbReference type="Pfam" id="PF13004"/>
    </source>
</evidence>
<sequence length="408" mass="44940">MKRNLFITGIACTILFLTGCKDDDSPNLRIEAESNIQVECKKDTINIPVFCNMPSKATITYDSPDKSGWIFLLPSVLNGDGIFTLWIDEYSNVLEDRTATFLVTAGDETKEIHITQLAKPSLATEPANIAPISNNAGDYQVKVLCKGTWQATVNREAASWCTLKNDTGEGVGNITIHLSEVSDNEMRMATITVSSGNLSSDITIQQGFGIEINGLIWAKSDVAQPGYFTASPDTKGLLYQYDSAIGYPNTSPKEDNNKPNGFRTGAYDDGIPSWRAEKNPCPEGWRIPEYEEIQRLTGNSGNPYFIWAEPTNSHFLVPGAIVGIPREEAALANKDNMRGAIFWPQSGFRDRDSGAQIIWWPANITSITRPGQTWDRYICWIGADNSISNNEFAGNAAAYPVRCVANKK</sequence>
<dbReference type="RefSeq" id="WP_029426267.1">
    <property type="nucleotide sequence ID" value="NZ_CP012801.1"/>
</dbReference>
<feature type="domain" description="BACON" evidence="1">
    <location>
        <begin position="64"/>
        <end position="116"/>
    </location>
</feature>
<evidence type="ECO:0000313" key="3">
    <source>
        <dbReference type="Proteomes" id="UP000061809"/>
    </source>
</evidence>
<dbReference type="KEGG" id="bcel:BcellWH2_02694"/>
<dbReference type="InterPro" id="IPR024361">
    <property type="entry name" value="BACON"/>
</dbReference>
<accession>A0A0P0GP92</accession>